<keyword evidence="2" id="KW-1185">Reference proteome</keyword>
<gene>
    <name evidence="1" type="ORF">OPT61_g1734</name>
</gene>
<evidence type="ECO:0000313" key="1">
    <source>
        <dbReference type="EMBL" id="KAJ8116971.1"/>
    </source>
</evidence>
<accession>A0ACC2IP43</accession>
<name>A0ACC2IP43_9PLEO</name>
<dbReference type="Proteomes" id="UP001153331">
    <property type="component" value="Unassembled WGS sequence"/>
</dbReference>
<protein>
    <submittedName>
        <fullName evidence="1">Uncharacterized protein</fullName>
    </submittedName>
</protein>
<proteinExistence type="predicted"/>
<sequence>MTVYSLGDVLQGRDVASIHLKSCLLSSTAQGTQYPTVIEDCTDTLQALVLAYSSFLRKFVAARNLAAMSWERLPKHLKLEILRHHLTTTTTEAIDHSTHLSNLVSGDLETMISTWSTELVQLSLEAYYSNNIFIVKAKTTYKGFSQAITFRPQKKHESMMRRLIDEIITPSMSRIDSAVGLCESVRSEISDPQTHSTLLEPAAVHQDSAPDDNTPSYGWYWELHSAKLNRMAKNKEVAQLALDAYYKSNVFVLAPHTIRTHFGSRPRLLRPRAQQSRKIKRLIFRMSTCFPLQWRAKAPSPTARIFFHQDHPWTFLFTPPEPKKYDNRFTNYISDDVITQRTAWQRNFTSLKEFMLDIRIRPKYASDKPISLSFIMGPVIPWLDICECNRLEDTLGVLGCGAMGVKAKSVTVKVSVEACQSGHCDKRITELLQGICSDSAAQLGAV</sequence>
<organism evidence="1 2">
    <name type="scientific">Boeremia exigua</name>
    <dbReference type="NCBI Taxonomy" id="749465"/>
    <lineage>
        <taxon>Eukaryota</taxon>
        <taxon>Fungi</taxon>
        <taxon>Dikarya</taxon>
        <taxon>Ascomycota</taxon>
        <taxon>Pezizomycotina</taxon>
        <taxon>Dothideomycetes</taxon>
        <taxon>Pleosporomycetidae</taxon>
        <taxon>Pleosporales</taxon>
        <taxon>Pleosporineae</taxon>
        <taxon>Didymellaceae</taxon>
        <taxon>Boeremia</taxon>
    </lineage>
</organism>
<comment type="caution">
    <text evidence="1">The sequence shown here is derived from an EMBL/GenBank/DDBJ whole genome shotgun (WGS) entry which is preliminary data.</text>
</comment>
<evidence type="ECO:0000313" key="2">
    <source>
        <dbReference type="Proteomes" id="UP001153331"/>
    </source>
</evidence>
<dbReference type="EMBL" id="JAPHNI010000072">
    <property type="protein sequence ID" value="KAJ8116971.1"/>
    <property type="molecule type" value="Genomic_DNA"/>
</dbReference>
<reference evidence="1" key="1">
    <citation type="submission" date="2022-11" db="EMBL/GenBank/DDBJ databases">
        <title>Genome Sequence of Boeremia exigua.</title>
        <authorList>
            <person name="Buettner E."/>
        </authorList>
    </citation>
    <scope>NUCLEOTIDE SEQUENCE</scope>
    <source>
        <strain evidence="1">CU02</strain>
    </source>
</reference>